<protein>
    <submittedName>
        <fullName evidence="2">Ubiquitin carboxyl-terminal hydrolase family protein</fullName>
    </submittedName>
</protein>
<dbReference type="RefSeq" id="XP_067068954.1">
    <property type="nucleotide sequence ID" value="XM_067212320.1"/>
</dbReference>
<keyword evidence="3" id="KW-1185">Reference proteome</keyword>
<accession>A0A1J4MVT6</accession>
<dbReference type="CDD" id="cd02257">
    <property type="entry name" value="Peptidase_C19"/>
    <property type="match status" value="1"/>
</dbReference>
<organism evidence="2 3">
    <name type="scientific">Cryptosporidium andersoni</name>
    <dbReference type="NCBI Taxonomy" id="117008"/>
    <lineage>
        <taxon>Eukaryota</taxon>
        <taxon>Sar</taxon>
        <taxon>Alveolata</taxon>
        <taxon>Apicomplexa</taxon>
        <taxon>Conoidasida</taxon>
        <taxon>Coccidia</taxon>
        <taxon>Eucoccidiorida</taxon>
        <taxon>Eimeriorina</taxon>
        <taxon>Cryptosporidiidae</taxon>
        <taxon>Cryptosporidium</taxon>
    </lineage>
</organism>
<dbReference type="InterPro" id="IPR018200">
    <property type="entry name" value="USP_CS"/>
</dbReference>
<dbReference type="PROSITE" id="PS50235">
    <property type="entry name" value="USP_3"/>
    <property type="match status" value="1"/>
</dbReference>
<dbReference type="SUPFAM" id="SSF54001">
    <property type="entry name" value="Cysteine proteinases"/>
    <property type="match status" value="1"/>
</dbReference>
<name>A0A1J4MVT6_9CRYT</name>
<dbReference type="InterPro" id="IPR028889">
    <property type="entry name" value="USP"/>
</dbReference>
<evidence type="ECO:0000259" key="1">
    <source>
        <dbReference type="PROSITE" id="PS50235"/>
    </source>
</evidence>
<dbReference type="VEuPathDB" id="CryptoDB:cand_020900"/>
<dbReference type="PANTHER" id="PTHR24006">
    <property type="entry name" value="UBIQUITIN CARBOXYL-TERMINAL HYDROLASE"/>
    <property type="match status" value="1"/>
</dbReference>
<gene>
    <name evidence="2" type="ORF">cand_020900</name>
</gene>
<reference evidence="2 3" key="1">
    <citation type="submission" date="2016-10" db="EMBL/GenBank/DDBJ databases">
        <title>Reductive evolution of mitochondrial metabolism and differential evolution of invasion-related proteins in Cryptosporidium.</title>
        <authorList>
            <person name="Liu S."/>
            <person name="Roellig D.M."/>
            <person name="Guo Y."/>
            <person name="Li N."/>
            <person name="Frace M.A."/>
            <person name="Tang K."/>
            <person name="Zhang L."/>
            <person name="Feng Y."/>
            <person name="Xiao L."/>
        </authorList>
    </citation>
    <scope>NUCLEOTIDE SEQUENCE [LARGE SCALE GENOMIC DNA]</scope>
    <source>
        <strain evidence="2">30847</strain>
    </source>
</reference>
<keyword evidence="2" id="KW-0378">Hydrolase</keyword>
<dbReference type="Proteomes" id="UP000186804">
    <property type="component" value="Unassembled WGS sequence"/>
</dbReference>
<proteinExistence type="predicted"/>
<dbReference type="GO" id="GO:0004843">
    <property type="term" value="F:cysteine-type deubiquitinase activity"/>
    <property type="evidence" value="ECO:0007669"/>
    <property type="project" value="InterPro"/>
</dbReference>
<feature type="domain" description="USP" evidence="1">
    <location>
        <begin position="542"/>
        <end position="1104"/>
    </location>
</feature>
<evidence type="ECO:0000313" key="3">
    <source>
        <dbReference type="Proteomes" id="UP000186804"/>
    </source>
</evidence>
<dbReference type="EMBL" id="LRBS01000045">
    <property type="protein sequence ID" value="OII77108.1"/>
    <property type="molecule type" value="Genomic_DNA"/>
</dbReference>
<dbReference type="PROSITE" id="PS00973">
    <property type="entry name" value="USP_2"/>
    <property type="match status" value="1"/>
</dbReference>
<dbReference type="GO" id="GO:0005634">
    <property type="term" value="C:nucleus"/>
    <property type="evidence" value="ECO:0007669"/>
    <property type="project" value="TreeGrafter"/>
</dbReference>
<dbReference type="GeneID" id="92366274"/>
<dbReference type="GO" id="GO:0016579">
    <property type="term" value="P:protein deubiquitination"/>
    <property type="evidence" value="ECO:0007669"/>
    <property type="project" value="InterPro"/>
</dbReference>
<dbReference type="InterPro" id="IPR001394">
    <property type="entry name" value="Peptidase_C19_UCH"/>
</dbReference>
<dbReference type="OrthoDB" id="2420415at2759"/>
<dbReference type="GO" id="GO:0005829">
    <property type="term" value="C:cytosol"/>
    <property type="evidence" value="ECO:0007669"/>
    <property type="project" value="TreeGrafter"/>
</dbReference>
<comment type="caution">
    <text evidence="2">The sequence shown here is derived from an EMBL/GenBank/DDBJ whole genome shotgun (WGS) entry which is preliminary data.</text>
</comment>
<sequence length="1157" mass="134075">MEIEQLVDCLREHSNLPNYSISYYLKIYGQLDECAQNEVFKYLFNSWGSKISVYEDSVLIKKLFQVSDKYNQMSKQEFALQLICMLHSTSLKSVIARCCSSIDKSSIFDIICNFLTLGTSFFIGSLENKDLDISLEKREYIRRLWDMLGNTLGLFDDSIYYIFEYNESLYQIIRIIFKYIEYESFNMFLSSDQHSKYCCTEESNYSQKDKNYTNTICVCENWRVFLIQLLITTNKTQKLKDLGIFYEIMKNLYKYPVSHFLSQKTIMEIAKFWIYLVRNNSFHYTNKLQNEKKPLDQMHWTSVASCAPFIGVNITIPLIKSLLNYKELGYEEQSNEYWSIIRAPILIFFLLCRSIISNNDIISNSDLDFAVHTLRRILDTYSNTLIMNIQVFIGILCCIWPLESLCNYQELSRKEQDKFEILSIIASKILDKSQNNQALEYLLRYISSELTSNGISNSLTIAGEEYKLRYAKLFSNSLYTGCQKYSPSLCNLWLNLKNKQINYFDSDTCKYSDINSKNLNSPCEPYVSEDFTAKLSNSKRGVGIVNMGNTCYIASLLQALHLTKLFISTLSYSSTWILKNNPNSLQTLICIPSLGSTTDNTKNILSSSYLKVTPYLHKNDVAYELLQVLCYLTLSERVSINISQMKFLIPLETCMEQHDVTEYAHLLWSQLACSNNTSEEAKQREMSEMSYTDVPQFTFGGEVISMLVCNNCTYESYHKEKFMDIGLAVNNRSSNWSKVIKIQDLDLTPKEFQERDTFSNSSHECNSKSKDYCIDIIQEIITSSSSTSTIINDQDLSDGSTQDSNTTVATATMISVLSNLEDKHDGIYSRVDSGSEFNYTSFSGNTIVINSPTTDKNTYCWNRDGKNYVDNIHSTLYQPENNINILKSDIEKTYPTSNPIFPDKYNCQEQSDSKYTPTNVLQLLSSYFSSELLPDYRCNSCGILGNTHRRYLIHKPPHILIIVLNRFEFLPNQNVQRKISRFVKLDKKLTMHSTSVYHADESIDGWIFEDHNQEDYKERRNSDCETETTTSNDIKIYELYSVIVHQGHTPHSGHYFTIGKNYSNSESSMWTEYNDIQISSFHESQLDSHTNGYSTAYVLFYQLTENNDSFCIPREIYFDILNDNITYLINNEESQIPQKLLFAPNKDLFKFFDKGIY</sequence>
<dbReference type="InterPro" id="IPR050164">
    <property type="entry name" value="Peptidase_C19"/>
</dbReference>
<dbReference type="Pfam" id="PF00443">
    <property type="entry name" value="UCH"/>
    <property type="match status" value="1"/>
</dbReference>
<dbReference type="InterPro" id="IPR038765">
    <property type="entry name" value="Papain-like_cys_pep_sf"/>
</dbReference>
<dbReference type="PROSITE" id="PS00972">
    <property type="entry name" value="USP_1"/>
    <property type="match status" value="1"/>
</dbReference>
<dbReference type="AlphaFoldDB" id="A0A1J4MVT6"/>
<evidence type="ECO:0000313" key="2">
    <source>
        <dbReference type="EMBL" id="OII77108.1"/>
    </source>
</evidence>
<dbReference type="Gene3D" id="3.90.70.10">
    <property type="entry name" value="Cysteine proteinases"/>
    <property type="match status" value="2"/>
</dbReference>